<organism evidence="2 3">
    <name type="scientific">Occultella glacieicola</name>
    <dbReference type="NCBI Taxonomy" id="2518684"/>
    <lineage>
        <taxon>Bacteria</taxon>
        <taxon>Bacillati</taxon>
        <taxon>Actinomycetota</taxon>
        <taxon>Actinomycetes</taxon>
        <taxon>Micrococcales</taxon>
        <taxon>Ruaniaceae</taxon>
        <taxon>Occultella</taxon>
    </lineage>
</organism>
<keyword evidence="3" id="KW-1185">Reference proteome</keyword>
<protein>
    <submittedName>
        <fullName evidence="2">Uncharacterized protein</fullName>
    </submittedName>
</protein>
<evidence type="ECO:0000256" key="1">
    <source>
        <dbReference type="SAM" id="Phobius"/>
    </source>
</evidence>
<sequence length="119" mass="12616">MVIAAAHTAVFAGNPYWADWLGGAIRNGTADVGAIATFWALPGSFVPIAILFGLLTVRLGRRGERLPGYAGWVLLGWSLGCAYMVGPSGFLLVLVPAILLIVASLPRFRPDVGDRSAHR</sequence>
<name>A0ABY2E9I9_9MICO</name>
<proteinExistence type="predicted"/>
<keyword evidence="1" id="KW-1133">Transmembrane helix</keyword>
<keyword evidence="1" id="KW-0812">Transmembrane</keyword>
<keyword evidence="1" id="KW-0472">Membrane</keyword>
<reference evidence="2 3" key="1">
    <citation type="submission" date="2019-03" db="EMBL/GenBank/DDBJ databases">
        <title>Genomic features of bacteria from cold environments.</title>
        <authorList>
            <person name="Shen L."/>
        </authorList>
    </citation>
    <scope>NUCLEOTIDE SEQUENCE [LARGE SCALE GENOMIC DNA]</scope>
    <source>
        <strain evidence="3">T3246-1</strain>
    </source>
</reference>
<comment type="caution">
    <text evidence="2">The sequence shown here is derived from an EMBL/GenBank/DDBJ whole genome shotgun (WGS) entry which is preliminary data.</text>
</comment>
<dbReference type="EMBL" id="SMNA01000001">
    <property type="protein sequence ID" value="TDE99176.1"/>
    <property type="molecule type" value="Genomic_DNA"/>
</dbReference>
<feature type="transmembrane region" description="Helical" evidence="1">
    <location>
        <begin position="91"/>
        <end position="108"/>
    </location>
</feature>
<dbReference type="Proteomes" id="UP000504882">
    <property type="component" value="Unassembled WGS sequence"/>
</dbReference>
<accession>A0ABY2E9I9</accession>
<evidence type="ECO:0000313" key="3">
    <source>
        <dbReference type="Proteomes" id="UP000504882"/>
    </source>
</evidence>
<evidence type="ECO:0000313" key="2">
    <source>
        <dbReference type="EMBL" id="TDE99176.1"/>
    </source>
</evidence>
<gene>
    <name evidence="2" type="ORF">EXU48_01860</name>
</gene>
<feature type="transmembrane region" description="Helical" evidence="1">
    <location>
        <begin position="36"/>
        <end position="57"/>
    </location>
</feature>